<evidence type="ECO:0000256" key="1">
    <source>
        <dbReference type="ARBA" id="ARBA00010574"/>
    </source>
</evidence>
<name>W8T6F3_PEPAC</name>
<keyword evidence="2" id="KW-0810">Translation regulation</keyword>
<evidence type="ECO:0000313" key="4">
    <source>
        <dbReference type="Proteomes" id="UP000019591"/>
    </source>
</evidence>
<organism evidence="3 4">
    <name type="scientific">Peptoclostridium acidaminophilum DSM 3953</name>
    <dbReference type="NCBI Taxonomy" id="1286171"/>
    <lineage>
        <taxon>Bacteria</taxon>
        <taxon>Bacillati</taxon>
        <taxon>Bacillota</taxon>
        <taxon>Clostridia</taxon>
        <taxon>Peptostreptococcales</taxon>
        <taxon>Peptoclostridiaceae</taxon>
        <taxon>Peptoclostridium</taxon>
    </lineage>
</organism>
<dbReference type="InterPro" id="IPR043519">
    <property type="entry name" value="NT_sf"/>
</dbReference>
<comment type="similarity">
    <text evidence="1 2">Belongs to the Iojap/RsfS family.</text>
</comment>
<reference evidence="3 4" key="1">
    <citation type="journal article" date="2014" name="Genome Announc.">
        <title>Complete Genome Sequence of Amino Acid-Utilizing Eubacterium acidaminophilum al-2 (DSM 3953).</title>
        <authorList>
            <person name="Poehlein A."/>
            <person name="Andreesen J.R."/>
            <person name="Daniel R."/>
        </authorList>
    </citation>
    <scope>NUCLEOTIDE SEQUENCE [LARGE SCALE GENOMIC DNA]</scope>
    <source>
        <strain evidence="3 4">DSM 3953</strain>
    </source>
</reference>
<dbReference type="Gene3D" id="3.30.460.10">
    <property type="entry name" value="Beta Polymerase, domain 2"/>
    <property type="match status" value="1"/>
</dbReference>
<dbReference type="GO" id="GO:0042256">
    <property type="term" value="P:cytosolic ribosome assembly"/>
    <property type="evidence" value="ECO:0007669"/>
    <property type="project" value="UniProtKB-UniRule"/>
</dbReference>
<dbReference type="HAMAP" id="MF_01477">
    <property type="entry name" value="Iojap_RsfS"/>
    <property type="match status" value="1"/>
</dbReference>
<dbReference type="EMBL" id="CP007452">
    <property type="protein sequence ID" value="AHM56465.1"/>
    <property type="molecule type" value="Genomic_DNA"/>
</dbReference>
<dbReference type="PANTHER" id="PTHR21043">
    <property type="entry name" value="IOJAP SUPERFAMILY ORTHOLOG"/>
    <property type="match status" value="1"/>
</dbReference>
<dbReference type="InterPro" id="IPR004394">
    <property type="entry name" value="Iojap/RsfS/C7orf30"/>
</dbReference>
<comment type="subcellular location">
    <subcellularLocation>
        <location evidence="2">Cytoplasm</location>
    </subcellularLocation>
</comment>
<dbReference type="GO" id="GO:0017148">
    <property type="term" value="P:negative regulation of translation"/>
    <property type="evidence" value="ECO:0007669"/>
    <property type="project" value="UniProtKB-UniRule"/>
</dbReference>
<keyword evidence="4" id="KW-1185">Reference proteome</keyword>
<protein>
    <recommendedName>
        <fullName evidence="2">Ribosomal silencing factor RsfS</fullName>
    </recommendedName>
</protein>
<dbReference type="Pfam" id="PF02410">
    <property type="entry name" value="RsfS"/>
    <property type="match status" value="1"/>
</dbReference>
<comment type="subunit">
    <text evidence="2">Interacts with ribosomal protein uL14 (rplN).</text>
</comment>
<dbReference type="eggNOG" id="COG0799">
    <property type="taxonomic scope" value="Bacteria"/>
</dbReference>
<keyword evidence="2" id="KW-0963">Cytoplasm</keyword>
<evidence type="ECO:0000256" key="2">
    <source>
        <dbReference type="HAMAP-Rule" id="MF_01477"/>
    </source>
</evidence>
<sequence length="117" mass="13271">MNDEIRSLVKTIYESIDDKLGEDIKILNLSGLSPIADYFVIATAGSDRQAKAIVKEIEDNLAKRGVFARGREGLASAAWILLDFGDIIVHIFKGEERKFYDLERIWKDAKDEKIENL</sequence>
<dbReference type="HOGENOM" id="CLU_092688_2_2_9"/>
<dbReference type="STRING" id="1286171.EAL2_c11690"/>
<proteinExistence type="inferred from homology"/>
<dbReference type="GO" id="GO:0005737">
    <property type="term" value="C:cytoplasm"/>
    <property type="evidence" value="ECO:0007669"/>
    <property type="project" value="UniProtKB-SubCell"/>
</dbReference>
<evidence type="ECO:0000313" key="3">
    <source>
        <dbReference type="EMBL" id="AHM56465.1"/>
    </source>
</evidence>
<dbReference type="PATRIC" id="fig|1286171.3.peg.1117"/>
<dbReference type="KEGG" id="eac:EAL2_c11690"/>
<dbReference type="AlphaFoldDB" id="W8T6F3"/>
<gene>
    <name evidence="2" type="primary">rsfS</name>
    <name evidence="3" type="ORF">EAL2_c11690</name>
</gene>
<accession>W8T6F3</accession>
<dbReference type="NCBIfam" id="TIGR00090">
    <property type="entry name" value="rsfS_iojap_ybeB"/>
    <property type="match status" value="1"/>
</dbReference>
<dbReference type="GO" id="GO:0090071">
    <property type="term" value="P:negative regulation of ribosome biogenesis"/>
    <property type="evidence" value="ECO:0007669"/>
    <property type="project" value="UniProtKB-UniRule"/>
</dbReference>
<dbReference type="GO" id="GO:0043023">
    <property type="term" value="F:ribosomal large subunit binding"/>
    <property type="evidence" value="ECO:0007669"/>
    <property type="project" value="TreeGrafter"/>
</dbReference>
<keyword evidence="2" id="KW-0678">Repressor</keyword>
<dbReference type="OrthoDB" id="9793681at2"/>
<dbReference type="PANTHER" id="PTHR21043:SF0">
    <property type="entry name" value="MITOCHONDRIAL ASSEMBLY OF RIBOSOMAL LARGE SUBUNIT PROTEIN 1"/>
    <property type="match status" value="1"/>
</dbReference>
<dbReference type="SUPFAM" id="SSF81301">
    <property type="entry name" value="Nucleotidyltransferase"/>
    <property type="match status" value="1"/>
</dbReference>
<dbReference type="Proteomes" id="UP000019591">
    <property type="component" value="Chromosome"/>
</dbReference>
<comment type="function">
    <text evidence="2">Functions as a ribosomal silencing factor. Interacts with ribosomal protein uL14 (rplN), blocking formation of intersubunit bridge B8. Prevents association of the 30S and 50S ribosomal subunits and the formation of functional ribosomes, thus repressing translation.</text>
</comment>
<dbReference type="RefSeq" id="WP_025435468.1">
    <property type="nucleotide sequence ID" value="NZ_CP007452.1"/>
</dbReference>